<dbReference type="EMBL" id="BAABGX010000002">
    <property type="protein sequence ID" value="GAA4310437.1"/>
    <property type="molecule type" value="Genomic_DNA"/>
</dbReference>
<dbReference type="Proteomes" id="UP001501844">
    <property type="component" value="Unassembled WGS sequence"/>
</dbReference>
<sequence length="236" mass="26851">MSLATKLDQLHLQARSNRWLWLFAIFLRVALAFGFITSGMVKVLGNRFTVLPDSHPMGNFLEAIYNTGFYYTAIGVFQVLAAVLLLFPRTVILGVFIYLPIILNICLLSISVRFEGSFVTSPLMVLANLYLLCWYYHRWKYVLPFAQNPAQPQLPTWSELNPRFPVKFFAGVATAMALVVLFAFHGYELMPRNTSKDCKMQCEDSANPQACITFCDCIHLEGQPLQKCLEAYENAR</sequence>
<keyword evidence="1" id="KW-0472">Membrane</keyword>
<comment type="caution">
    <text evidence="2">The sequence shown here is derived from an EMBL/GenBank/DDBJ whole genome shotgun (WGS) entry which is preliminary data.</text>
</comment>
<feature type="transmembrane region" description="Helical" evidence="1">
    <location>
        <begin position="168"/>
        <end position="187"/>
    </location>
</feature>
<accession>A0ABP8FTH5</accession>
<feature type="transmembrane region" description="Helical" evidence="1">
    <location>
        <begin position="20"/>
        <end position="44"/>
    </location>
</feature>
<organism evidence="2 3">
    <name type="scientific">Nibribacter koreensis</name>
    <dbReference type="NCBI Taxonomy" id="1084519"/>
    <lineage>
        <taxon>Bacteria</taxon>
        <taxon>Pseudomonadati</taxon>
        <taxon>Bacteroidota</taxon>
        <taxon>Cytophagia</taxon>
        <taxon>Cytophagales</taxon>
        <taxon>Hymenobacteraceae</taxon>
        <taxon>Nibribacter</taxon>
    </lineage>
</organism>
<protein>
    <recommendedName>
        <fullName evidence="4">DoxX protein</fullName>
    </recommendedName>
</protein>
<proteinExistence type="predicted"/>
<gene>
    <name evidence="2" type="ORF">GCM10023183_28360</name>
</gene>
<evidence type="ECO:0000256" key="1">
    <source>
        <dbReference type="SAM" id="Phobius"/>
    </source>
</evidence>
<evidence type="ECO:0000313" key="3">
    <source>
        <dbReference type="Proteomes" id="UP001501844"/>
    </source>
</evidence>
<keyword evidence="1" id="KW-1133">Transmembrane helix</keyword>
<keyword evidence="3" id="KW-1185">Reference proteome</keyword>
<feature type="transmembrane region" description="Helical" evidence="1">
    <location>
        <begin position="64"/>
        <end position="85"/>
    </location>
</feature>
<keyword evidence="1" id="KW-0812">Transmembrane</keyword>
<reference evidence="3" key="1">
    <citation type="journal article" date="2019" name="Int. J. Syst. Evol. Microbiol.">
        <title>The Global Catalogue of Microorganisms (GCM) 10K type strain sequencing project: providing services to taxonomists for standard genome sequencing and annotation.</title>
        <authorList>
            <consortium name="The Broad Institute Genomics Platform"/>
            <consortium name="The Broad Institute Genome Sequencing Center for Infectious Disease"/>
            <person name="Wu L."/>
            <person name="Ma J."/>
        </authorList>
    </citation>
    <scope>NUCLEOTIDE SEQUENCE [LARGE SCALE GENOMIC DNA]</scope>
    <source>
        <strain evidence="3">JCM 17917</strain>
    </source>
</reference>
<evidence type="ECO:0008006" key="4">
    <source>
        <dbReference type="Google" id="ProtNLM"/>
    </source>
</evidence>
<feature type="transmembrane region" description="Helical" evidence="1">
    <location>
        <begin position="91"/>
        <end position="110"/>
    </location>
</feature>
<name>A0ABP8FTH5_9BACT</name>
<dbReference type="RefSeq" id="WP_345167424.1">
    <property type="nucleotide sequence ID" value="NZ_BAABGX010000002.1"/>
</dbReference>
<evidence type="ECO:0000313" key="2">
    <source>
        <dbReference type="EMBL" id="GAA4310437.1"/>
    </source>
</evidence>